<dbReference type="PROSITE" id="PS00383">
    <property type="entry name" value="TYR_PHOSPHATASE_1"/>
    <property type="match status" value="1"/>
</dbReference>
<feature type="compositionally biased region" description="Low complexity" evidence="3">
    <location>
        <begin position="488"/>
        <end position="503"/>
    </location>
</feature>
<evidence type="ECO:0000256" key="1">
    <source>
        <dbReference type="ARBA" id="ARBA00022801"/>
    </source>
</evidence>
<gene>
    <name evidence="6" type="ORF">BN7_6238</name>
</gene>
<keyword evidence="7" id="KW-1185">Reference proteome</keyword>
<dbReference type="SUPFAM" id="SSF52799">
    <property type="entry name" value="(Phosphotyrosine protein) phosphatases II"/>
    <property type="match status" value="1"/>
</dbReference>
<dbReference type="PANTHER" id="PTHR47550">
    <property type="entry name" value="DUAL SPECIFICITY PROTEIN PHOSPHATASE PPS1"/>
    <property type="match status" value="1"/>
</dbReference>
<dbReference type="Pfam" id="PF00782">
    <property type="entry name" value="DSPc"/>
    <property type="match status" value="1"/>
</dbReference>
<accession>K0KZQ9</accession>
<dbReference type="InParanoid" id="K0KZQ9"/>
<feature type="domain" description="Tyrosine-protein phosphatase" evidence="4">
    <location>
        <begin position="545"/>
        <end position="729"/>
    </location>
</feature>
<feature type="region of interest" description="Disordered" evidence="3">
    <location>
        <begin position="1"/>
        <end position="49"/>
    </location>
</feature>
<dbReference type="InterPro" id="IPR000387">
    <property type="entry name" value="Tyr_Pase_dom"/>
</dbReference>
<feature type="region of interest" description="Disordered" evidence="3">
    <location>
        <begin position="481"/>
        <end position="503"/>
    </location>
</feature>
<dbReference type="SMART" id="SM00195">
    <property type="entry name" value="DSPc"/>
    <property type="match status" value="1"/>
</dbReference>
<evidence type="ECO:0000313" key="7">
    <source>
        <dbReference type="Proteomes" id="UP000009328"/>
    </source>
</evidence>
<dbReference type="GO" id="GO:0033260">
    <property type="term" value="P:nuclear DNA replication"/>
    <property type="evidence" value="ECO:0007669"/>
    <property type="project" value="TreeGrafter"/>
</dbReference>
<dbReference type="HOGENOM" id="CLU_011664_0_0_1"/>
<dbReference type="Gene3D" id="3.90.190.10">
    <property type="entry name" value="Protein tyrosine phosphatase superfamily"/>
    <property type="match status" value="2"/>
</dbReference>
<dbReference type="InterPro" id="IPR020422">
    <property type="entry name" value="TYR_PHOSPHATASE_DUAL_dom"/>
</dbReference>
<dbReference type="AlphaFoldDB" id="K0KZQ9"/>
<dbReference type="PROSITE" id="PS50054">
    <property type="entry name" value="TYR_PHOSPHATASE_DUAL"/>
    <property type="match status" value="1"/>
</dbReference>
<evidence type="ECO:0000259" key="5">
    <source>
        <dbReference type="PROSITE" id="PS50056"/>
    </source>
</evidence>
<dbReference type="InterPro" id="IPR029021">
    <property type="entry name" value="Prot-tyrosine_phosphatase-like"/>
</dbReference>
<sequence>MKMLKEQLRRLSSSSSSTSKKSQRSKTSQDSSSIPRSLSLSTGNDNGNEAIKRPLLTAANSGAQYTYESHQRSVSSSSIEAYGSNQQIPTSYLNELRLNLPLVDSEIYGLTTPQLNKILDDWFTNPLPNVSTLFPYLHGAISQVQCEFLEMNPESISFIPKVRYLLIIKSNDVDNCCLIKSTVMMNDLTIEPLVTKDKSINLRNYSCQVSLLSKISDFIIYSEDNDMDSNLTLAKKLRDFQKTIGKSNDYNTYILDYNPKSLVAKYKINQDLSKLNSNMALQYTMNNWNMNYLFHERVELWLMTSKQQISKHLWLGNINDLHPENTHQDEFQLIINCHKHVNGFTDLDFDSLDELYDQCTGPQTRDVINGNFSFNEKHYIDFPSSGSFNLKNFGEFECEIILKYLKFINYSMIKMGKNCLIHCFDGYSSMSFLIIALEIYQTGESLSSILLKFFNDYKRPIYLFKNDIEIFQKVLEPFLRKNSPKNQSSSSSSSSSSSDSNSITSSIESMKLTDETEVSPSSITLSSLEDEELNTWLSNSIDKNLPSRIFPHLLLGTFEHASCPTLLSKLGISQIISFGAIPSWINDLDMETLHMEKFYANIDELGEEIKDESCVIYIYNYPSSTVKKLIHIPFLEDDGKCSITNYFQKIYQLIKQGYILPLNNELNLIHCRVGVSRSASFCILETMKLLNVSLPRAYLYVRVRRLNIIIQPNLKIFYELLKIEQNLNKEREIDWHVLCREIDYLNRRSF</sequence>
<reference evidence="6 7" key="1">
    <citation type="journal article" date="2012" name="Eukaryot. Cell">
        <title>Draft genome sequence of Wickerhamomyces ciferrii NRRL Y-1031 F-60-10.</title>
        <authorList>
            <person name="Schneider J."/>
            <person name="Andrea H."/>
            <person name="Blom J."/>
            <person name="Jaenicke S."/>
            <person name="Ruckert C."/>
            <person name="Schorsch C."/>
            <person name="Szczepanowski R."/>
            <person name="Farwick M."/>
            <person name="Goesmann A."/>
            <person name="Puhler A."/>
            <person name="Schaffer S."/>
            <person name="Tauch A."/>
            <person name="Kohler T."/>
            <person name="Brinkrolf K."/>
        </authorList>
    </citation>
    <scope>NUCLEOTIDE SEQUENCE [LARGE SCALE GENOMIC DNA]</scope>
    <source>
        <strain evidence="7">ATCC 14091 / BCRC 22168 / CBS 111 / JCM 3599 / NBRC 0793 / NRRL Y-1031 F-60-10</strain>
    </source>
</reference>
<proteinExistence type="predicted"/>
<dbReference type="Proteomes" id="UP000009328">
    <property type="component" value="Unassembled WGS sequence"/>
</dbReference>
<dbReference type="InterPro" id="IPR000340">
    <property type="entry name" value="Dual-sp_phosphatase_cat-dom"/>
</dbReference>
<dbReference type="PANTHER" id="PTHR47550:SF1">
    <property type="entry name" value="DUAL SPECIFICITY PROTEIN PHOSPHATASE PPS1"/>
    <property type="match status" value="1"/>
</dbReference>
<dbReference type="EC" id="3.1.3.16" evidence="6"/>
<evidence type="ECO:0000256" key="3">
    <source>
        <dbReference type="SAM" id="MobiDB-lite"/>
    </source>
</evidence>
<dbReference type="InterPro" id="IPR016130">
    <property type="entry name" value="Tyr_Pase_AS"/>
</dbReference>
<dbReference type="GO" id="GO:0004722">
    <property type="term" value="F:protein serine/threonine phosphatase activity"/>
    <property type="evidence" value="ECO:0007669"/>
    <property type="project" value="UniProtKB-EC"/>
</dbReference>
<feature type="compositionally biased region" description="Low complexity" evidence="3">
    <location>
        <begin position="10"/>
        <end position="41"/>
    </location>
</feature>
<organism evidence="6 7">
    <name type="scientific">Wickerhamomyces ciferrii (strain ATCC 14091 / BCRC 22168 / CBS 111 / JCM 3599 / NBRC 0793 / NRRL Y-1031 F-60-10)</name>
    <name type="common">Yeast</name>
    <name type="synonym">Pichia ciferrii</name>
    <dbReference type="NCBI Taxonomy" id="1206466"/>
    <lineage>
        <taxon>Eukaryota</taxon>
        <taxon>Fungi</taxon>
        <taxon>Dikarya</taxon>
        <taxon>Ascomycota</taxon>
        <taxon>Saccharomycotina</taxon>
        <taxon>Saccharomycetes</taxon>
        <taxon>Phaffomycetales</taxon>
        <taxon>Wickerhamomycetaceae</taxon>
        <taxon>Wickerhamomyces</taxon>
    </lineage>
</organism>
<protein>
    <submittedName>
        <fullName evidence="6">Dual specificity protein phosphatase</fullName>
        <ecNumber evidence="6">3.1.3.16</ecNumber>
    </submittedName>
</protein>
<dbReference type="GO" id="GO:0008138">
    <property type="term" value="F:protein tyrosine/serine/threonine phosphatase activity"/>
    <property type="evidence" value="ECO:0007669"/>
    <property type="project" value="TreeGrafter"/>
</dbReference>
<evidence type="ECO:0000313" key="6">
    <source>
        <dbReference type="EMBL" id="CCH46643.1"/>
    </source>
</evidence>
<comment type="caution">
    <text evidence="6">The sequence shown here is derived from an EMBL/GenBank/DDBJ whole genome shotgun (WGS) entry which is preliminary data.</text>
</comment>
<keyword evidence="1 6" id="KW-0378">Hydrolase</keyword>
<evidence type="ECO:0000256" key="2">
    <source>
        <dbReference type="ARBA" id="ARBA00022912"/>
    </source>
</evidence>
<dbReference type="PROSITE" id="PS50056">
    <property type="entry name" value="TYR_PHOSPHATASE_2"/>
    <property type="match status" value="1"/>
</dbReference>
<feature type="domain" description="Tyrosine specific protein phosphatases" evidence="5">
    <location>
        <begin position="644"/>
        <end position="716"/>
    </location>
</feature>
<evidence type="ECO:0000259" key="4">
    <source>
        <dbReference type="PROSITE" id="PS50054"/>
    </source>
</evidence>
<dbReference type="GO" id="GO:0005634">
    <property type="term" value="C:nucleus"/>
    <property type="evidence" value="ECO:0007669"/>
    <property type="project" value="GOC"/>
</dbReference>
<keyword evidence="2" id="KW-0904">Protein phosphatase</keyword>
<dbReference type="InterPro" id="IPR053239">
    <property type="entry name" value="Dual_spec_PTase"/>
</dbReference>
<dbReference type="eggNOG" id="KOG1716">
    <property type="taxonomic scope" value="Eukaryota"/>
</dbReference>
<name>K0KZQ9_WICCF</name>
<dbReference type="STRING" id="1206466.K0KZQ9"/>
<dbReference type="EMBL" id="CAIF01000257">
    <property type="protein sequence ID" value="CCH46643.1"/>
    <property type="molecule type" value="Genomic_DNA"/>
</dbReference>